<keyword evidence="8" id="KW-0030">Aminoacyl-tRNA synthetase</keyword>
<dbReference type="Pfam" id="PF00587">
    <property type="entry name" value="tRNA-synt_2b"/>
    <property type="match status" value="1"/>
</dbReference>
<keyword evidence="6" id="KW-0067">ATP-binding</keyword>
<dbReference type="GO" id="GO:0005524">
    <property type="term" value="F:ATP binding"/>
    <property type="evidence" value="ECO:0007669"/>
    <property type="project" value="UniProtKB-KW"/>
</dbReference>
<evidence type="ECO:0000259" key="11">
    <source>
        <dbReference type="PROSITE" id="PS50862"/>
    </source>
</evidence>
<feature type="domain" description="Aminoacyl-transfer RNA synthetases class-II family profile" evidence="11">
    <location>
        <begin position="38"/>
        <end position="448"/>
    </location>
</feature>
<keyword evidence="3" id="KW-0963">Cytoplasm</keyword>
<name>A0A4D6YCT8_9GAMM</name>
<evidence type="ECO:0000256" key="10">
    <source>
        <dbReference type="NCBIfam" id="TIGR00409"/>
    </source>
</evidence>
<dbReference type="InterPro" id="IPR050062">
    <property type="entry name" value="Pro-tRNA_synthetase"/>
</dbReference>
<dbReference type="InterPro" id="IPR004500">
    <property type="entry name" value="Pro-tRNA-synth_IIa_bac-type"/>
</dbReference>
<evidence type="ECO:0000256" key="5">
    <source>
        <dbReference type="ARBA" id="ARBA00022741"/>
    </source>
</evidence>
<dbReference type="Gene3D" id="3.30.930.10">
    <property type="entry name" value="Bira Bifunctional Protein, Domain 2"/>
    <property type="match status" value="2"/>
</dbReference>
<evidence type="ECO:0000256" key="1">
    <source>
        <dbReference type="ARBA" id="ARBA00012831"/>
    </source>
</evidence>
<gene>
    <name evidence="12" type="primary">proS</name>
    <name evidence="12" type="ORF">D9V78_00825</name>
</gene>
<dbReference type="PRINTS" id="PR01046">
    <property type="entry name" value="TRNASYNTHPRO"/>
</dbReference>
<dbReference type="EMBL" id="CP032999">
    <property type="protein sequence ID" value="QCI25963.1"/>
    <property type="molecule type" value="Genomic_DNA"/>
</dbReference>
<dbReference type="InterPro" id="IPR006195">
    <property type="entry name" value="aa-tRNA-synth_II"/>
</dbReference>
<protein>
    <recommendedName>
        <fullName evidence="2 10">Proline--tRNA ligase</fullName>
        <ecNumber evidence="1 10">6.1.1.15</ecNumber>
    </recommendedName>
</protein>
<accession>A0A4D6YCT8</accession>
<evidence type="ECO:0000313" key="12">
    <source>
        <dbReference type="EMBL" id="QCI25963.1"/>
    </source>
</evidence>
<evidence type="ECO:0000256" key="6">
    <source>
        <dbReference type="ARBA" id="ARBA00022840"/>
    </source>
</evidence>
<dbReference type="PANTHER" id="PTHR42753">
    <property type="entry name" value="MITOCHONDRIAL RIBOSOME PROTEIN L39/PROLYL-TRNA LIGASE FAMILY MEMBER"/>
    <property type="match status" value="1"/>
</dbReference>
<dbReference type="InterPro" id="IPR002314">
    <property type="entry name" value="aa-tRNA-synt_IIb"/>
</dbReference>
<dbReference type="InterPro" id="IPR033730">
    <property type="entry name" value="ProRS_core_prok"/>
</dbReference>
<organism evidence="12 13">
    <name type="scientific">Buchnera aphidicola</name>
    <name type="common">Sarucallis kahawaluokalani</name>
    <dbReference type="NCBI Taxonomy" id="1241878"/>
    <lineage>
        <taxon>Bacteria</taxon>
        <taxon>Pseudomonadati</taxon>
        <taxon>Pseudomonadota</taxon>
        <taxon>Gammaproteobacteria</taxon>
        <taxon>Enterobacterales</taxon>
        <taxon>Erwiniaceae</taxon>
        <taxon>Buchnera</taxon>
    </lineage>
</organism>
<evidence type="ECO:0000256" key="2">
    <source>
        <dbReference type="ARBA" id="ARBA00019110"/>
    </source>
</evidence>
<dbReference type="InterPro" id="IPR004154">
    <property type="entry name" value="Anticodon-bd"/>
</dbReference>
<dbReference type="Gene3D" id="3.40.50.800">
    <property type="entry name" value="Anticodon-binding domain"/>
    <property type="match status" value="1"/>
</dbReference>
<proteinExistence type="predicted"/>
<evidence type="ECO:0000256" key="8">
    <source>
        <dbReference type="ARBA" id="ARBA00023146"/>
    </source>
</evidence>
<evidence type="ECO:0000256" key="9">
    <source>
        <dbReference type="ARBA" id="ARBA00047671"/>
    </source>
</evidence>
<dbReference type="InterPro" id="IPR045864">
    <property type="entry name" value="aa-tRNA-synth_II/BPL/LPL"/>
</dbReference>
<dbReference type="GO" id="GO:0004827">
    <property type="term" value="F:proline-tRNA ligase activity"/>
    <property type="evidence" value="ECO:0007669"/>
    <property type="project" value="UniProtKB-UniRule"/>
</dbReference>
<dbReference type="SUPFAM" id="SSF55681">
    <property type="entry name" value="Class II aaRS and biotin synthetases"/>
    <property type="match status" value="1"/>
</dbReference>
<keyword evidence="4 12" id="KW-0436">Ligase</keyword>
<dbReference type="Pfam" id="PF03129">
    <property type="entry name" value="HGTP_anticodon"/>
    <property type="match status" value="1"/>
</dbReference>
<dbReference type="CDD" id="cd00779">
    <property type="entry name" value="ProRS_core_prok"/>
    <property type="match status" value="1"/>
</dbReference>
<evidence type="ECO:0000313" key="13">
    <source>
        <dbReference type="Proteomes" id="UP000298685"/>
    </source>
</evidence>
<reference evidence="12 13" key="1">
    <citation type="submission" date="2018-10" db="EMBL/GenBank/DDBJ databases">
        <title>Comparative functional genomics of the obligate endosymbiont Buchnera aphidicola.</title>
        <authorList>
            <person name="Chong R.A."/>
        </authorList>
    </citation>
    <scope>NUCLEOTIDE SEQUENCE [LARGE SCALE GENOMIC DNA]</scope>
    <source>
        <strain evidence="12 13">Ska</strain>
    </source>
</reference>
<dbReference type="OrthoDB" id="9809052at2"/>
<keyword evidence="7" id="KW-0648">Protein biosynthesis</keyword>
<dbReference type="PROSITE" id="PS50862">
    <property type="entry name" value="AA_TRNA_LIGASE_II"/>
    <property type="match status" value="1"/>
</dbReference>
<dbReference type="InterPro" id="IPR036621">
    <property type="entry name" value="Anticodon-bd_dom_sf"/>
</dbReference>
<dbReference type="AlphaFoldDB" id="A0A4D6YCT8"/>
<dbReference type="Proteomes" id="UP000298685">
    <property type="component" value="Chromosome"/>
</dbReference>
<dbReference type="GO" id="GO:0006433">
    <property type="term" value="P:prolyl-tRNA aminoacylation"/>
    <property type="evidence" value="ECO:0007669"/>
    <property type="project" value="UniProtKB-UniRule"/>
</dbReference>
<comment type="catalytic activity">
    <reaction evidence="9">
        <text>tRNA(Pro) + L-proline + ATP = L-prolyl-tRNA(Pro) + AMP + diphosphate</text>
        <dbReference type="Rhea" id="RHEA:14305"/>
        <dbReference type="Rhea" id="RHEA-COMP:9700"/>
        <dbReference type="Rhea" id="RHEA-COMP:9702"/>
        <dbReference type="ChEBI" id="CHEBI:30616"/>
        <dbReference type="ChEBI" id="CHEBI:33019"/>
        <dbReference type="ChEBI" id="CHEBI:60039"/>
        <dbReference type="ChEBI" id="CHEBI:78442"/>
        <dbReference type="ChEBI" id="CHEBI:78532"/>
        <dbReference type="ChEBI" id="CHEBI:456215"/>
        <dbReference type="EC" id="6.1.1.15"/>
    </reaction>
</comment>
<dbReference type="RefSeq" id="WP_158350496.1">
    <property type="nucleotide sequence ID" value="NZ_CP032999.1"/>
</dbReference>
<evidence type="ECO:0000256" key="7">
    <source>
        <dbReference type="ARBA" id="ARBA00022917"/>
    </source>
</evidence>
<dbReference type="SUPFAM" id="SSF52954">
    <property type="entry name" value="Class II aaRS ABD-related"/>
    <property type="match status" value="1"/>
</dbReference>
<dbReference type="InterPro" id="IPR002316">
    <property type="entry name" value="Pro-tRNA-ligase_IIa"/>
</dbReference>
<dbReference type="NCBIfam" id="TIGR00409">
    <property type="entry name" value="proS_fam_II"/>
    <property type="match status" value="1"/>
</dbReference>
<dbReference type="EC" id="6.1.1.15" evidence="1 10"/>
<evidence type="ECO:0000256" key="4">
    <source>
        <dbReference type="ARBA" id="ARBA00022598"/>
    </source>
</evidence>
<sequence>MRTNQYLLYTLQSIPKNIDTSSHQLMLKAGLVRKTHSGLYTWLPNGLKVLQKIKKIIRKEMNHIQAIEICFPILQSDSLWKKSNRFYQYGKELIKIYDRNHHTFILSPTYEEMATDFIKKEIKSYKKLPVTLYQIQKKFRDEIRPRGGIIRAKEFIMKDAYSFHYDKKSLQDTYKKIYLAYERIFKKMQLKFYSVKADCGIIGGNYSHEFQAIAKNGEDKLIILKTSEKKKKIQLITKDYIIKNFFYKKKIPLKNVHQTSILHKNFIKIYIMKYENNINQKFFGYIIRGDHVLNIEKIMQKKNDVNHRKIVFPTKKEMNNIIQKIKKKIFFIPIIIDTHILYLKSLILKMKINEIYYNINFIDQTFQSIQVSNIIKSPIKKIYKIKNCIEVGHIFQIGKQYSQFIDLKILNKNKIRETVYMGCYGIGVTRLIAAIIEQHHDQKGIIWPKCVAPFELLIIPIFFHKCKKIKKISEKLYHKFKKNKIEVLLEDRNEHINVIFSDANLIGIPNIIIINNNTLKNNTVEYQERKNITKKNIIDIKNIYEFIINKIKKN</sequence>
<dbReference type="PANTHER" id="PTHR42753:SF2">
    <property type="entry name" value="PROLINE--TRNA LIGASE"/>
    <property type="match status" value="1"/>
</dbReference>
<evidence type="ECO:0000256" key="3">
    <source>
        <dbReference type="ARBA" id="ARBA00022490"/>
    </source>
</evidence>
<keyword evidence="5" id="KW-0547">Nucleotide-binding</keyword>
<dbReference type="GO" id="GO:0005829">
    <property type="term" value="C:cytosol"/>
    <property type="evidence" value="ECO:0007669"/>
    <property type="project" value="TreeGrafter"/>
</dbReference>